<organism evidence="1 2">
    <name type="scientific">Limnoraphis robusta CCNP1315</name>
    <dbReference type="NCBI Taxonomy" id="3110306"/>
    <lineage>
        <taxon>Bacteria</taxon>
        <taxon>Bacillati</taxon>
        <taxon>Cyanobacteriota</taxon>
        <taxon>Cyanophyceae</taxon>
        <taxon>Oscillatoriophycideae</taxon>
        <taxon>Oscillatoriales</taxon>
        <taxon>Sirenicapillariaceae</taxon>
        <taxon>Limnoraphis</taxon>
    </lineage>
</organism>
<dbReference type="RefSeq" id="WP_323307060.1">
    <property type="nucleotide sequence ID" value="NZ_JAYGHT010000224.1"/>
</dbReference>
<comment type="caution">
    <text evidence="1">The sequence shown here is derived from an EMBL/GenBank/DDBJ whole genome shotgun (WGS) entry which is preliminary data.</text>
</comment>
<dbReference type="EMBL" id="JAYGHT010000224">
    <property type="protein sequence ID" value="MEA5523357.1"/>
    <property type="molecule type" value="Genomic_DNA"/>
</dbReference>
<feature type="non-terminal residue" evidence="1">
    <location>
        <position position="82"/>
    </location>
</feature>
<accession>A0ABU5U831</accession>
<dbReference type="Proteomes" id="UP001301728">
    <property type="component" value="Unassembled WGS sequence"/>
</dbReference>
<evidence type="ECO:0000313" key="2">
    <source>
        <dbReference type="Proteomes" id="UP001301728"/>
    </source>
</evidence>
<protein>
    <submittedName>
        <fullName evidence="1">Uncharacterized protein</fullName>
    </submittedName>
</protein>
<sequence>MKKTITLLVFLVLNIAVFSEEIEYKKFDESIRDIKAGHMKLQESMLDDSLEDRTKTILFNLGMATIYQAMKIMDPKDKRTTG</sequence>
<name>A0ABU5U831_9CYAN</name>
<proteinExistence type="predicted"/>
<reference evidence="1 2" key="1">
    <citation type="submission" date="2023-12" db="EMBL/GenBank/DDBJ databases">
        <title>Baltic Sea Cyanobacteria.</title>
        <authorList>
            <person name="Delbaje E."/>
            <person name="Fewer D.P."/>
            <person name="Shishido T.K."/>
        </authorList>
    </citation>
    <scope>NUCLEOTIDE SEQUENCE [LARGE SCALE GENOMIC DNA]</scope>
    <source>
        <strain evidence="1 2">CCNP 1315</strain>
    </source>
</reference>
<gene>
    <name evidence="1" type="ORF">VB854_30950</name>
</gene>
<evidence type="ECO:0000313" key="1">
    <source>
        <dbReference type="EMBL" id="MEA5523357.1"/>
    </source>
</evidence>
<keyword evidence="2" id="KW-1185">Reference proteome</keyword>